<gene>
    <name evidence="4" type="ORF">L3X39_04440</name>
</gene>
<dbReference type="EMBL" id="JAKKDV010000001">
    <property type="protein sequence ID" value="MCF7559877.1"/>
    <property type="molecule type" value="Genomic_DNA"/>
</dbReference>
<evidence type="ECO:0000313" key="5">
    <source>
        <dbReference type="Proteomes" id="UP001200022"/>
    </source>
</evidence>
<reference evidence="4 5" key="1">
    <citation type="submission" date="2022-01" db="EMBL/GenBank/DDBJ databases">
        <title>Draft genome sequence of Sabulilitoribacter multivorans KCTC 32326.</title>
        <authorList>
            <person name="Oh J.-S."/>
        </authorList>
    </citation>
    <scope>NUCLEOTIDE SEQUENCE [LARGE SCALE GENOMIC DNA]</scope>
    <source>
        <strain evidence="4 5">M-M16</strain>
    </source>
</reference>
<evidence type="ECO:0000256" key="2">
    <source>
        <dbReference type="SAM" id="SignalP"/>
    </source>
</evidence>
<comment type="caution">
    <text evidence="4">The sequence shown here is derived from an EMBL/GenBank/DDBJ whole genome shotgun (WGS) entry which is preliminary data.</text>
</comment>
<dbReference type="Pfam" id="PF13205">
    <property type="entry name" value="Big_5"/>
    <property type="match status" value="1"/>
</dbReference>
<protein>
    <submittedName>
        <fullName evidence="4">Ig-like domain-containing protein</fullName>
    </submittedName>
</protein>
<feature type="chain" id="PRO_5046269542" evidence="2">
    <location>
        <begin position="23"/>
        <end position="534"/>
    </location>
</feature>
<dbReference type="InterPro" id="IPR032812">
    <property type="entry name" value="SbsA_Ig"/>
</dbReference>
<evidence type="ECO:0000259" key="3">
    <source>
        <dbReference type="Pfam" id="PF13205"/>
    </source>
</evidence>
<dbReference type="Proteomes" id="UP001200022">
    <property type="component" value="Unassembled WGS sequence"/>
</dbReference>
<evidence type="ECO:0000256" key="1">
    <source>
        <dbReference type="ARBA" id="ARBA00022729"/>
    </source>
</evidence>
<proteinExistence type="predicted"/>
<accession>A0ABS9IGJ1</accession>
<name>A0ABS9IGJ1_9FLAO</name>
<dbReference type="RefSeq" id="WP_237230542.1">
    <property type="nucleotide sequence ID" value="NZ_JAKKDV010000001.1"/>
</dbReference>
<sequence>MNKTLSNFILAAVIGFIFINCANRGTPDGGPKDDTPPTIVKSEPENFSTNFTGNEIRVYFDEYITIKDLQKQLIISPPLKTQPEVKPLGGANKYISIKIFDTLQPNTTYAFNFGNSITDNNEGNPYPFYRYVFSTGDYIDSLTVKGNIVDALKKQPETFVNVALYEVDSTFTDSIIYKKVPKYITNTLDSLTTFSIENIKAGKYLLVALKDGNGDNKFQQKTDQIGFYKEYIEVPTDSVYTLKLFSEALDFDATRPRLISGEKIAFGYEGSYEGMNIKILSETPQDFEYRITKDEKKDTLYYWYKPRLEVDSLIFKVSNTNFEKDFTVRISEQKRDSLRITVSPKGVIGYDEDFKISGNTPFTSFDVSKVTLIDKDSINVAFTSKYDSIANTYALNFNKTEANGYKMRILPEAIFDFFGDTNDTLNYTLSTKKSSDFTNLRVNLVNPPFPLIVQIIDAKQEVKYEQYTTEENVLDFLNVAPGKYSLRAILDTNGNKKYDSGSYLEKIQPERVVHFEIDDELRAGWDLIQTVIFK</sequence>
<keyword evidence="1 2" id="KW-0732">Signal</keyword>
<keyword evidence="5" id="KW-1185">Reference proteome</keyword>
<evidence type="ECO:0000313" key="4">
    <source>
        <dbReference type="EMBL" id="MCF7559877.1"/>
    </source>
</evidence>
<organism evidence="4 5">
    <name type="scientific">Flaviramulus multivorans</name>
    <dbReference type="NCBI Taxonomy" id="1304750"/>
    <lineage>
        <taxon>Bacteria</taxon>
        <taxon>Pseudomonadati</taxon>
        <taxon>Bacteroidota</taxon>
        <taxon>Flavobacteriia</taxon>
        <taxon>Flavobacteriales</taxon>
        <taxon>Flavobacteriaceae</taxon>
        <taxon>Flaviramulus</taxon>
    </lineage>
</organism>
<feature type="domain" description="SbsA Ig-like" evidence="3">
    <location>
        <begin position="33"/>
        <end position="135"/>
    </location>
</feature>
<feature type="signal peptide" evidence="2">
    <location>
        <begin position="1"/>
        <end position="22"/>
    </location>
</feature>